<name>A0ABV6CW70_9SPHN</name>
<keyword evidence="4" id="KW-0456">Lyase</keyword>
<evidence type="ECO:0000313" key="7">
    <source>
        <dbReference type="Proteomes" id="UP001589798"/>
    </source>
</evidence>
<sequence>MTTRTLTGGCQCGRIRYTAQVDPAEAYLCHCKMCRRATGGVSVAYVNTPHDTVTWEREPDWYQSSAIAHRPFCAHCGTPLGFAFLEGGNLDITVGSFDDPTPFRPSKNYAVESMLTAWTDVRHLPGTTSGENDAVVKRWQAAGMEPPE</sequence>
<evidence type="ECO:0000256" key="3">
    <source>
        <dbReference type="ARBA" id="ARBA00022833"/>
    </source>
</evidence>
<dbReference type="Pfam" id="PF04828">
    <property type="entry name" value="GFA"/>
    <property type="match status" value="1"/>
</dbReference>
<organism evidence="6 7">
    <name type="scientific">Novosphingobium soli</name>
    <dbReference type="NCBI Taxonomy" id="574956"/>
    <lineage>
        <taxon>Bacteria</taxon>
        <taxon>Pseudomonadati</taxon>
        <taxon>Pseudomonadota</taxon>
        <taxon>Alphaproteobacteria</taxon>
        <taxon>Sphingomonadales</taxon>
        <taxon>Sphingomonadaceae</taxon>
        <taxon>Novosphingobium</taxon>
    </lineage>
</organism>
<evidence type="ECO:0000313" key="6">
    <source>
        <dbReference type="EMBL" id="MFC0204958.1"/>
    </source>
</evidence>
<accession>A0ABV6CW70</accession>
<feature type="domain" description="CENP-V/GFA" evidence="5">
    <location>
        <begin position="6"/>
        <end position="119"/>
    </location>
</feature>
<dbReference type="PROSITE" id="PS51891">
    <property type="entry name" value="CENP_V_GFA"/>
    <property type="match status" value="1"/>
</dbReference>
<dbReference type="Gene3D" id="3.90.1590.10">
    <property type="entry name" value="glutathione-dependent formaldehyde- activating enzyme (gfa)"/>
    <property type="match status" value="1"/>
</dbReference>
<dbReference type="PANTHER" id="PTHR33337:SF40">
    <property type="entry name" value="CENP-V_GFA DOMAIN-CONTAINING PROTEIN-RELATED"/>
    <property type="match status" value="1"/>
</dbReference>
<keyword evidence="2" id="KW-0479">Metal-binding</keyword>
<evidence type="ECO:0000256" key="4">
    <source>
        <dbReference type="ARBA" id="ARBA00023239"/>
    </source>
</evidence>
<dbReference type="RefSeq" id="WP_379487715.1">
    <property type="nucleotide sequence ID" value="NZ_JBHLWK010000013.1"/>
</dbReference>
<keyword evidence="7" id="KW-1185">Reference proteome</keyword>
<reference evidence="6 7" key="1">
    <citation type="submission" date="2024-09" db="EMBL/GenBank/DDBJ databases">
        <authorList>
            <person name="Sun Q."/>
            <person name="Mori K."/>
        </authorList>
    </citation>
    <scope>NUCLEOTIDE SEQUENCE [LARGE SCALE GENOMIC DNA]</scope>
    <source>
        <strain evidence="6 7">CCM 7706</strain>
    </source>
</reference>
<evidence type="ECO:0000259" key="5">
    <source>
        <dbReference type="PROSITE" id="PS51891"/>
    </source>
</evidence>
<evidence type="ECO:0000256" key="1">
    <source>
        <dbReference type="ARBA" id="ARBA00005495"/>
    </source>
</evidence>
<dbReference type="EMBL" id="JBHLWK010000013">
    <property type="protein sequence ID" value="MFC0204958.1"/>
    <property type="molecule type" value="Genomic_DNA"/>
</dbReference>
<comment type="similarity">
    <text evidence="1">Belongs to the Gfa family.</text>
</comment>
<keyword evidence="3" id="KW-0862">Zinc</keyword>
<comment type="caution">
    <text evidence="6">The sequence shown here is derived from an EMBL/GenBank/DDBJ whole genome shotgun (WGS) entry which is preliminary data.</text>
</comment>
<dbReference type="InterPro" id="IPR011057">
    <property type="entry name" value="Mss4-like_sf"/>
</dbReference>
<dbReference type="PANTHER" id="PTHR33337">
    <property type="entry name" value="GFA DOMAIN-CONTAINING PROTEIN"/>
    <property type="match status" value="1"/>
</dbReference>
<gene>
    <name evidence="6" type="ORF">ACFFJC_11810</name>
</gene>
<proteinExistence type="inferred from homology"/>
<dbReference type="Proteomes" id="UP001589798">
    <property type="component" value="Unassembled WGS sequence"/>
</dbReference>
<dbReference type="InterPro" id="IPR006913">
    <property type="entry name" value="CENP-V/GFA"/>
</dbReference>
<dbReference type="SUPFAM" id="SSF51316">
    <property type="entry name" value="Mss4-like"/>
    <property type="match status" value="1"/>
</dbReference>
<protein>
    <submittedName>
        <fullName evidence="6">GFA family protein</fullName>
    </submittedName>
</protein>
<evidence type="ECO:0000256" key="2">
    <source>
        <dbReference type="ARBA" id="ARBA00022723"/>
    </source>
</evidence>